<evidence type="ECO:0000256" key="5">
    <source>
        <dbReference type="SAM" id="MobiDB-lite"/>
    </source>
</evidence>
<feature type="transmembrane region" description="Helical" evidence="6">
    <location>
        <begin position="459"/>
        <end position="478"/>
    </location>
</feature>
<comment type="subcellular location">
    <subcellularLocation>
        <location evidence="1">Membrane</location>
        <topology evidence="1">Multi-pass membrane protein</topology>
    </subcellularLocation>
</comment>
<feature type="transmembrane region" description="Helical" evidence="6">
    <location>
        <begin position="524"/>
        <end position="545"/>
    </location>
</feature>
<organism evidence="7 8">
    <name type="scientific">Allosaccharopolyspora coralli</name>
    <dbReference type="NCBI Taxonomy" id="2665642"/>
    <lineage>
        <taxon>Bacteria</taxon>
        <taxon>Bacillati</taxon>
        <taxon>Actinomycetota</taxon>
        <taxon>Actinomycetes</taxon>
        <taxon>Pseudonocardiales</taxon>
        <taxon>Pseudonocardiaceae</taxon>
        <taxon>Allosaccharopolyspora</taxon>
    </lineage>
</organism>
<keyword evidence="8" id="KW-1185">Reference proteome</keyword>
<dbReference type="PANTHER" id="PTHR43077:SF10">
    <property type="entry name" value="TRANSPORT PERMEASE PROTEIN"/>
    <property type="match status" value="1"/>
</dbReference>
<feature type="transmembrane region" description="Helical" evidence="6">
    <location>
        <begin position="605"/>
        <end position="627"/>
    </location>
</feature>
<keyword evidence="3 6" id="KW-1133">Transmembrane helix</keyword>
<dbReference type="EMBL" id="CP045929">
    <property type="protein sequence ID" value="QGK69591.1"/>
    <property type="molecule type" value="Genomic_DNA"/>
</dbReference>
<evidence type="ECO:0000256" key="4">
    <source>
        <dbReference type="ARBA" id="ARBA00023136"/>
    </source>
</evidence>
<evidence type="ECO:0008006" key="9">
    <source>
        <dbReference type="Google" id="ProtNLM"/>
    </source>
</evidence>
<dbReference type="GO" id="GO:0016020">
    <property type="term" value="C:membrane"/>
    <property type="evidence" value="ECO:0007669"/>
    <property type="project" value="UniProtKB-SubCell"/>
</dbReference>
<protein>
    <recommendedName>
        <fullName evidence="9">YhgE/Pip domain-containing protein</fullName>
    </recommendedName>
</protein>
<dbReference type="Proteomes" id="UP000371041">
    <property type="component" value="Chromosome"/>
</dbReference>
<keyword evidence="4 6" id="KW-0472">Membrane</keyword>
<evidence type="ECO:0000256" key="2">
    <source>
        <dbReference type="ARBA" id="ARBA00022692"/>
    </source>
</evidence>
<evidence type="ECO:0000256" key="3">
    <source>
        <dbReference type="ARBA" id="ARBA00022989"/>
    </source>
</evidence>
<dbReference type="NCBIfam" id="TIGR03061">
    <property type="entry name" value="pip_yhgE_Nterm"/>
    <property type="match status" value="1"/>
</dbReference>
<dbReference type="PANTHER" id="PTHR43077">
    <property type="entry name" value="TRANSPORT PERMEASE YVFS-RELATED"/>
    <property type="match status" value="1"/>
</dbReference>
<dbReference type="InterPro" id="IPR023908">
    <property type="entry name" value="xxxLxxG_rpt"/>
</dbReference>
<dbReference type="RefSeq" id="WP_154076185.1">
    <property type="nucleotide sequence ID" value="NZ_CP045929.1"/>
</dbReference>
<evidence type="ECO:0000313" key="7">
    <source>
        <dbReference type="EMBL" id="QGK69591.1"/>
    </source>
</evidence>
<dbReference type="AlphaFoldDB" id="A0A5Q3Q4P7"/>
<dbReference type="KEGG" id="sace:GIY23_08735"/>
<name>A0A5Q3Q4P7_9PSEU</name>
<sequence>MRSLLHDRSRTRIALSLVGLLLVPLAVAGVLSWSLGQPDERLAGVKAAIVNNDEPVEVQGQLTPLGRQLSAKLVGDEIDGNYDWEYATPETASQGLEDGSYAAVVTIPENFSAAATSFSGDPAQAQQATIDVATGERSKPADEAVSREVTSTATALLGNDLTTTYLDNLYVGFNTLGDQLGQASDGATSLADGARELADGTGRLADGADELAGGSRTLADGLGQLDEGASQLTQGAGGLSDGLTQLQQQTAQLPDQAGQLADVSTQESEGVQQLNSELQIMSQELAEMSRECPPGTLPMCNKIAVQAAKSQALSEGAGQVQQASDGISTGLDALAGRTAESGGGLPALTSGIDQLADGADQLDSGASQLSDGLSQTTGGADELADGADQLAGGVRELAGGADQLGNGSGELSNGLNRAVEELPRYGEQERDTLSQAVADPINTDSEGRGFGFGSAGPPLYAALALWIGALATFLVLRAMPERTLESTRSTPRLVLRQFGLPTAVAVAQGVVVSAVLGVSQNLPIGQWFGVAGLSVVTAVAFTAVNQALAAFGGAGRFVSMLVALMAVATGFITAVPPLLGQLTSVLPIGPALNGFGAVLADTAPAGGGITALLAWLVGGLVVTCLVVERARTVNATQLSSPRAFGGATT</sequence>
<accession>A0A5Q3Q4P7</accession>
<evidence type="ECO:0000256" key="6">
    <source>
        <dbReference type="SAM" id="Phobius"/>
    </source>
</evidence>
<dbReference type="NCBIfam" id="TIGR03057">
    <property type="entry name" value="xxxLxxG_by_4"/>
    <property type="match status" value="4"/>
</dbReference>
<feature type="transmembrane region" description="Helical" evidence="6">
    <location>
        <begin position="498"/>
        <end position="518"/>
    </location>
</feature>
<feature type="transmembrane region" description="Helical" evidence="6">
    <location>
        <begin position="557"/>
        <end position="579"/>
    </location>
</feature>
<feature type="compositionally biased region" description="Polar residues" evidence="5">
    <location>
        <begin position="364"/>
        <end position="378"/>
    </location>
</feature>
<feature type="region of interest" description="Disordered" evidence="5">
    <location>
        <begin position="362"/>
        <end position="385"/>
    </location>
</feature>
<keyword evidence="2 6" id="KW-0812">Transmembrane</keyword>
<dbReference type="Gene3D" id="1.10.287.950">
    <property type="entry name" value="Methyl-accepting chemotaxis protein"/>
    <property type="match status" value="2"/>
</dbReference>
<proteinExistence type="predicted"/>
<gene>
    <name evidence="7" type="ORF">GIY23_08735</name>
</gene>
<dbReference type="InterPro" id="IPR051328">
    <property type="entry name" value="T7SS_ABC-Transporter"/>
</dbReference>
<evidence type="ECO:0000256" key="1">
    <source>
        <dbReference type="ARBA" id="ARBA00004141"/>
    </source>
</evidence>
<reference evidence="8" key="1">
    <citation type="submission" date="2019-11" db="EMBL/GenBank/DDBJ databases">
        <title>The complete genome sequence of Saccharopolyspora sp. E2A.</title>
        <authorList>
            <person name="Zhang G."/>
        </authorList>
    </citation>
    <scope>NUCLEOTIDE SEQUENCE [LARGE SCALE GENOMIC DNA]</scope>
    <source>
        <strain evidence="8">E2A</strain>
    </source>
</reference>
<dbReference type="SUPFAM" id="SSF58104">
    <property type="entry name" value="Methyl-accepting chemotaxis protein (MCP) signaling domain"/>
    <property type="match status" value="1"/>
</dbReference>
<dbReference type="InterPro" id="IPR017500">
    <property type="entry name" value="Phage_infect_YhgE_N"/>
</dbReference>
<evidence type="ECO:0000313" key="8">
    <source>
        <dbReference type="Proteomes" id="UP000371041"/>
    </source>
</evidence>